<dbReference type="SUPFAM" id="SSF55874">
    <property type="entry name" value="ATPase domain of HSP90 chaperone/DNA topoisomerase II/histidine kinase"/>
    <property type="match status" value="1"/>
</dbReference>
<accession>A0A7Y1M504</accession>
<keyword evidence="1" id="KW-0547">Nucleotide-binding</keyword>
<comment type="caution">
    <text evidence="1">The sequence shown here is derived from an EMBL/GenBank/DDBJ whole genome shotgun (WGS) entry which is preliminary data.</text>
</comment>
<keyword evidence="1" id="KW-0067">ATP-binding</keyword>
<dbReference type="Proteomes" id="UP000535954">
    <property type="component" value="Unassembled WGS sequence"/>
</dbReference>
<organism evidence="1 2">
    <name type="scientific">Pseudomonas lactis</name>
    <dbReference type="NCBI Taxonomy" id="1615674"/>
    <lineage>
        <taxon>Bacteria</taxon>
        <taxon>Pseudomonadati</taxon>
        <taxon>Pseudomonadota</taxon>
        <taxon>Gammaproteobacteria</taxon>
        <taxon>Pseudomonadales</taxon>
        <taxon>Pseudomonadaceae</taxon>
        <taxon>Pseudomonas</taxon>
    </lineage>
</organism>
<dbReference type="Pfam" id="PF13589">
    <property type="entry name" value="HATPase_c_3"/>
    <property type="match status" value="1"/>
</dbReference>
<name>A0A7Y1M504_9PSED</name>
<protein>
    <submittedName>
        <fullName evidence="1">ATP-binding protein</fullName>
    </submittedName>
</protein>
<gene>
    <name evidence="1" type="ORF">HBO13_22025</name>
</gene>
<dbReference type="Gene3D" id="3.30.565.10">
    <property type="entry name" value="Histidine kinase-like ATPase, C-terminal domain"/>
    <property type="match status" value="1"/>
</dbReference>
<evidence type="ECO:0000313" key="1">
    <source>
        <dbReference type="EMBL" id="NNA75325.1"/>
    </source>
</evidence>
<dbReference type="RefSeq" id="WP_169900219.1">
    <property type="nucleotide sequence ID" value="NZ_JAAQYH010000011.1"/>
</dbReference>
<reference evidence="1 2" key="1">
    <citation type="journal article" date="2020" name="Front. Microbiol.">
        <title>Genetic Organization of the aprX-lipA2 Operon Affects the Proteolytic Potential of Pseudomonas Species in Milk.</title>
        <authorList>
            <person name="Maier C."/>
            <person name="Huptas C."/>
            <person name="von Neubeck M."/>
            <person name="Scherer S."/>
            <person name="Wenning M."/>
            <person name="Lucking G."/>
        </authorList>
    </citation>
    <scope>NUCLEOTIDE SEQUENCE [LARGE SCALE GENOMIC DNA]</scope>
    <source>
        <strain evidence="1 2">WS 5405</strain>
    </source>
</reference>
<evidence type="ECO:0000313" key="2">
    <source>
        <dbReference type="Proteomes" id="UP000535954"/>
    </source>
</evidence>
<sequence length="488" mass="54989">MIEVQHPPHAASLLESMRSIGYTLDSALADLIDNSISAHAREIHIEFRPFDNPYIAIIDDGRGMSYEVLQNAMRHGSKNPLLERGEDDMGRYGLGLKTASISQCRRMTVISKKDADINAFCWDLDVVIEKGAWVMLQLEISDCEALPHFSQLVTKKSGTMVLWQELDKLLVGEANPENALGAKMLAAREHLALVFHRFLAKEGSKPKISMVLNGSSIVPFDPFLVNHKATQPLDEEKFSVEGKKVVVKPYILPHISKLSGNDAQLIGGNEGFRSQQGFYIYRNRRLIIWGTWFRLARKDELSKLARVRVDIPNALDHLWTLDIKKSAAHPPELVRLNLKRTVEKIRSVSGRTIAFRGRNTSDSDIAPAWNEVLDRSGIRFDVNRNHPLISEFSKSLDKDGRARLNLVLGVIESSFPADALYSRMASDIRPDFASDSAVENINKMISNILINMPVDSPTKKQLLMSLHLIEPFNLYPELTKQIIEEYNS</sequence>
<proteinExistence type="predicted"/>
<dbReference type="EMBL" id="JAAQYH010000011">
    <property type="protein sequence ID" value="NNA75325.1"/>
    <property type="molecule type" value="Genomic_DNA"/>
</dbReference>
<dbReference type="AlphaFoldDB" id="A0A7Y1M504"/>
<dbReference type="GO" id="GO:0005524">
    <property type="term" value="F:ATP binding"/>
    <property type="evidence" value="ECO:0007669"/>
    <property type="project" value="UniProtKB-KW"/>
</dbReference>
<dbReference type="InterPro" id="IPR036890">
    <property type="entry name" value="HATPase_C_sf"/>
</dbReference>